<evidence type="ECO:0000313" key="8">
    <source>
        <dbReference type="Proteomes" id="UP001176961"/>
    </source>
</evidence>
<dbReference type="Proteomes" id="UP001176961">
    <property type="component" value="Unassembled WGS sequence"/>
</dbReference>
<protein>
    <recommendedName>
        <fullName evidence="6">Globin domain-containing protein</fullName>
    </recommendedName>
</protein>
<feature type="domain" description="Globin" evidence="6">
    <location>
        <begin position="60"/>
        <end position="213"/>
    </location>
</feature>
<dbReference type="PANTHER" id="PTHR46458">
    <property type="entry name" value="BLR2807 PROTEIN"/>
    <property type="match status" value="1"/>
</dbReference>
<keyword evidence="1 4" id="KW-0349">Heme</keyword>
<dbReference type="PROSITE" id="PS01033">
    <property type="entry name" value="GLOBIN"/>
    <property type="match status" value="1"/>
</dbReference>
<keyword evidence="4" id="KW-0561">Oxygen transport</keyword>
<gene>
    <name evidence="7" type="ORF">CYNAS_LOCUS19831</name>
</gene>
<sequence>MEATAATNRRSKFERSFTVQGDDVPSCSRKSGQNGSLRKNSRFTARSRSQRRGTLSSIASLSFSQKQALTASWRLLRPQAPALFRKVLLELEIVSSKVKQIFYKALCVDAFNKDEENLATMDAHIKLMVKFFDDLLATLEDETECTNRMKQIGTAHAVLARTCGFSSDIWERLGEIAMERICAHEVVQKTRDAARAWRVLLACIIDELRSGFDVEARYYRKTSSADQLDEVENVDSEETTESSTIQEKMRQLRLEYDSTVPYE</sequence>
<keyword evidence="3" id="KW-0408">Iron</keyword>
<keyword evidence="2" id="KW-0479">Metal-binding</keyword>
<dbReference type="InterPro" id="IPR044399">
    <property type="entry name" value="Mb-like_M"/>
</dbReference>
<dbReference type="AlphaFoldDB" id="A0AA36MFD2"/>
<evidence type="ECO:0000256" key="2">
    <source>
        <dbReference type="ARBA" id="ARBA00022723"/>
    </source>
</evidence>
<evidence type="ECO:0000256" key="4">
    <source>
        <dbReference type="RuleBase" id="RU000356"/>
    </source>
</evidence>
<dbReference type="Gene3D" id="1.10.490.10">
    <property type="entry name" value="Globins"/>
    <property type="match status" value="1"/>
</dbReference>
<evidence type="ECO:0000259" key="6">
    <source>
        <dbReference type="PROSITE" id="PS01033"/>
    </source>
</evidence>
<dbReference type="CDD" id="cd01040">
    <property type="entry name" value="Mb-like"/>
    <property type="match status" value="1"/>
</dbReference>
<evidence type="ECO:0000313" key="7">
    <source>
        <dbReference type="EMBL" id="CAJ0607848.1"/>
    </source>
</evidence>
<name>A0AA36MFD2_CYLNA</name>
<dbReference type="GO" id="GO:0005344">
    <property type="term" value="F:oxygen carrier activity"/>
    <property type="evidence" value="ECO:0007669"/>
    <property type="project" value="UniProtKB-KW"/>
</dbReference>
<dbReference type="SUPFAM" id="SSF46458">
    <property type="entry name" value="Globin-like"/>
    <property type="match status" value="1"/>
</dbReference>
<dbReference type="Pfam" id="PF00042">
    <property type="entry name" value="Globin"/>
    <property type="match status" value="1"/>
</dbReference>
<evidence type="ECO:0000256" key="5">
    <source>
        <dbReference type="SAM" id="MobiDB-lite"/>
    </source>
</evidence>
<dbReference type="InterPro" id="IPR000971">
    <property type="entry name" value="Globin"/>
</dbReference>
<feature type="region of interest" description="Disordered" evidence="5">
    <location>
        <begin position="1"/>
        <end position="51"/>
    </location>
</feature>
<evidence type="ECO:0000256" key="1">
    <source>
        <dbReference type="ARBA" id="ARBA00022617"/>
    </source>
</evidence>
<dbReference type="InterPro" id="IPR050532">
    <property type="entry name" value="Globin-like_OT"/>
</dbReference>
<feature type="compositionally biased region" description="Polar residues" evidence="5">
    <location>
        <begin position="28"/>
        <end position="51"/>
    </location>
</feature>
<dbReference type="GO" id="GO:0046872">
    <property type="term" value="F:metal ion binding"/>
    <property type="evidence" value="ECO:0007669"/>
    <property type="project" value="UniProtKB-KW"/>
</dbReference>
<keyword evidence="8" id="KW-1185">Reference proteome</keyword>
<dbReference type="PANTHER" id="PTHR46458:SF11">
    <property type="entry name" value="GLOBIN-LIKE PROTEIN 9"/>
    <property type="match status" value="1"/>
</dbReference>
<keyword evidence="4" id="KW-0813">Transport</keyword>
<comment type="similarity">
    <text evidence="4">Belongs to the globin family.</text>
</comment>
<dbReference type="GO" id="GO:0020037">
    <property type="term" value="F:heme binding"/>
    <property type="evidence" value="ECO:0007669"/>
    <property type="project" value="InterPro"/>
</dbReference>
<dbReference type="EMBL" id="CATQJL010000316">
    <property type="protein sequence ID" value="CAJ0607848.1"/>
    <property type="molecule type" value="Genomic_DNA"/>
</dbReference>
<dbReference type="InterPro" id="IPR009050">
    <property type="entry name" value="Globin-like_sf"/>
</dbReference>
<proteinExistence type="inferred from homology"/>
<comment type="caution">
    <text evidence="7">The sequence shown here is derived from an EMBL/GenBank/DDBJ whole genome shotgun (WGS) entry which is preliminary data.</text>
</comment>
<evidence type="ECO:0000256" key="3">
    <source>
        <dbReference type="ARBA" id="ARBA00023004"/>
    </source>
</evidence>
<organism evidence="7 8">
    <name type="scientific">Cylicocyclus nassatus</name>
    <name type="common">Nematode worm</name>
    <dbReference type="NCBI Taxonomy" id="53992"/>
    <lineage>
        <taxon>Eukaryota</taxon>
        <taxon>Metazoa</taxon>
        <taxon>Ecdysozoa</taxon>
        <taxon>Nematoda</taxon>
        <taxon>Chromadorea</taxon>
        <taxon>Rhabditida</taxon>
        <taxon>Rhabditina</taxon>
        <taxon>Rhabditomorpha</taxon>
        <taxon>Strongyloidea</taxon>
        <taxon>Strongylidae</taxon>
        <taxon>Cylicocyclus</taxon>
    </lineage>
</organism>
<dbReference type="InterPro" id="IPR012292">
    <property type="entry name" value="Globin/Proto"/>
</dbReference>
<accession>A0AA36MFD2</accession>
<reference evidence="7" key="1">
    <citation type="submission" date="2023-07" db="EMBL/GenBank/DDBJ databases">
        <authorList>
            <consortium name="CYATHOMIX"/>
        </authorList>
    </citation>
    <scope>NUCLEOTIDE SEQUENCE</scope>
    <source>
        <strain evidence="7">N/A</strain>
    </source>
</reference>
<dbReference type="GO" id="GO:0019825">
    <property type="term" value="F:oxygen binding"/>
    <property type="evidence" value="ECO:0007669"/>
    <property type="project" value="InterPro"/>
</dbReference>